<reference evidence="3" key="1">
    <citation type="submission" date="2018-06" db="EMBL/GenBank/DDBJ databases">
        <authorList>
            <person name="Zhirakovskaya E."/>
        </authorList>
    </citation>
    <scope>NUCLEOTIDE SEQUENCE</scope>
</reference>
<dbReference type="Gene3D" id="3.40.50.300">
    <property type="entry name" value="P-loop containing nucleotide triphosphate hydrolases"/>
    <property type="match status" value="1"/>
</dbReference>
<evidence type="ECO:0000313" key="3">
    <source>
        <dbReference type="EMBL" id="VAW79658.1"/>
    </source>
</evidence>
<gene>
    <name evidence="3" type="ORF">MNBD_GAMMA12-2339</name>
</gene>
<dbReference type="InterPro" id="IPR045063">
    <property type="entry name" value="Dynamin_N"/>
</dbReference>
<dbReference type="Pfam" id="PF00350">
    <property type="entry name" value="Dynamin_N"/>
    <property type="match status" value="1"/>
</dbReference>
<proteinExistence type="predicted"/>
<dbReference type="PANTHER" id="PTHR43681:SF1">
    <property type="entry name" value="SARCALUMENIN"/>
    <property type="match status" value="1"/>
</dbReference>
<keyword evidence="1" id="KW-0175">Coiled coil</keyword>
<dbReference type="PANTHER" id="PTHR43681">
    <property type="entry name" value="TRANSMEMBRANE GTPASE FZO"/>
    <property type="match status" value="1"/>
</dbReference>
<protein>
    <recommendedName>
        <fullName evidence="2">Dynamin N-terminal domain-containing protein</fullName>
    </recommendedName>
</protein>
<evidence type="ECO:0000259" key="2">
    <source>
        <dbReference type="Pfam" id="PF00350"/>
    </source>
</evidence>
<dbReference type="SUPFAM" id="SSF52540">
    <property type="entry name" value="P-loop containing nucleoside triphosphate hydrolases"/>
    <property type="match status" value="1"/>
</dbReference>
<organism evidence="3">
    <name type="scientific">hydrothermal vent metagenome</name>
    <dbReference type="NCBI Taxonomy" id="652676"/>
    <lineage>
        <taxon>unclassified sequences</taxon>
        <taxon>metagenomes</taxon>
        <taxon>ecological metagenomes</taxon>
    </lineage>
</organism>
<dbReference type="InterPro" id="IPR027417">
    <property type="entry name" value="P-loop_NTPase"/>
</dbReference>
<feature type="domain" description="Dynamin N-terminal" evidence="2">
    <location>
        <begin position="59"/>
        <end position="268"/>
    </location>
</feature>
<dbReference type="AlphaFoldDB" id="A0A3B0YFI9"/>
<sequence length="660" mass="75556">MTDKLLENNIEAYDQWKQQLIHSVERFHQWLEARDLIQSEDTLRFIEAVDALKSDRLNIAFVAEFSRGKTELINALFFADYKRRLLPSDAGRTTMCPTELFYDRKLDEAYVRLLPIETRLDDEMTIADFKLDPIQWTQISLDINSPDQMEQAMREVVKTKAVSVEQAIKLGLYSEEEAQQDQSLQFNMNKNEDGNLEIPKWRHALISFPHSMLKQGLVILDTPGLNALGCEPELTLNMLPAAQAIVFILAADTGVTRSDLDVWQYHIEGFRRSKQNKGVAVVLNKIDTLWDGIKPDQDIDQTIASQLQKTSLMLGVHVDSIFTVSAQKALLAKIDNDKALLAKSQIQSLEKYLGEEILPSREIILRDNIVNEIGSMLDENRSSIIAKIKNANKQLKELKSLSGKNADMIVHLMKKTREEQTAYNKNVESFQSSRLLLKRQAAKMLSSLSVESLDTLTNSTRRSMTGSWTTLGLKKGMQTFFEGSNDIMNKVLEHSEQARRLVKAIYNKFHIEHGLPAIEPKTFSLDRFKRRMEILGDEAEAFRKSPVTTMTEQGYVIKKFFISLVSQARNVFYKANQSAETWLREVMNPLVRQIKEHKTMMENRLKTLRKISESRDTLDAKTTALEKEELELQQQLKELNEIHQGINQASPFNTEEQSAA</sequence>
<feature type="coiled-coil region" evidence="1">
    <location>
        <begin position="618"/>
        <end position="645"/>
    </location>
</feature>
<evidence type="ECO:0000256" key="1">
    <source>
        <dbReference type="SAM" id="Coils"/>
    </source>
</evidence>
<dbReference type="EMBL" id="UOFL01000176">
    <property type="protein sequence ID" value="VAW79658.1"/>
    <property type="molecule type" value="Genomic_DNA"/>
</dbReference>
<accession>A0A3B0YFI9</accession>
<name>A0A3B0YFI9_9ZZZZ</name>
<dbReference type="InterPro" id="IPR051943">
    <property type="entry name" value="TRAFAC_Dynamin-like_GTPase"/>
</dbReference>